<accession>A0A9N8DE77</accession>
<dbReference type="SUPFAM" id="SSF103473">
    <property type="entry name" value="MFS general substrate transporter"/>
    <property type="match status" value="1"/>
</dbReference>
<keyword evidence="5" id="KW-0029">Amino-acid transport</keyword>
<keyword evidence="7 9" id="KW-0472">Membrane</keyword>
<comment type="caution">
    <text evidence="10">The sequence shown here is derived from an EMBL/GenBank/DDBJ whole genome shotgun (WGS) entry which is preliminary data.</text>
</comment>
<feature type="region of interest" description="Disordered" evidence="8">
    <location>
        <begin position="470"/>
        <end position="497"/>
    </location>
</feature>
<feature type="compositionally biased region" description="Acidic residues" evidence="8">
    <location>
        <begin position="9"/>
        <end position="19"/>
    </location>
</feature>
<feature type="region of interest" description="Disordered" evidence="8">
    <location>
        <begin position="242"/>
        <end position="275"/>
    </location>
</feature>
<dbReference type="GO" id="GO:0022857">
    <property type="term" value="F:transmembrane transporter activity"/>
    <property type="evidence" value="ECO:0007669"/>
    <property type="project" value="InterPro"/>
</dbReference>
<reference evidence="10" key="1">
    <citation type="submission" date="2020-06" db="EMBL/GenBank/DDBJ databases">
        <authorList>
            <consortium name="Plant Systems Biology data submission"/>
        </authorList>
    </citation>
    <scope>NUCLEOTIDE SEQUENCE</scope>
    <source>
        <strain evidence="10">D6</strain>
    </source>
</reference>
<dbReference type="EMBL" id="CAICTM010000076">
    <property type="protein sequence ID" value="CAB9500175.1"/>
    <property type="molecule type" value="Genomic_DNA"/>
</dbReference>
<dbReference type="GO" id="GO:0006865">
    <property type="term" value="P:amino acid transport"/>
    <property type="evidence" value="ECO:0007669"/>
    <property type="project" value="UniProtKB-KW"/>
</dbReference>
<feature type="transmembrane region" description="Helical" evidence="9">
    <location>
        <begin position="108"/>
        <end position="138"/>
    </location>
</feature>
<dbReference type="InterPro" id="IPR011701">
    <property type="entry name" value="MFS"/>
</dbReference>
<organism evidence="10 11">
    <name type="scientific">Seminavis robusta</name>
    <dbReference type="NCBI Taxonomy" id="568900"/>
    <lineage>
        <taxon>Eukaryota</taxon>
        <taxon>Sar</taxon>
        <taxon>Stramenopiles</taxon>
        <taxon>Ochrophyta</taxon>
        <taxon>Bacillariophyta</taxon>
        <taxon>Bacillariophyceae</taxon>
        <taxon>Bacillariophycidae</taxon>
        <taxon>Naviculales</taxon>
        <taxon>Naviculaceae</taxon>
        <taxon>Seminavis</taxon>
    </lineage>
</organism>
<feature type="transmembrane region" description="Helical" evidence="9">
    <location>
        <begin position="214"/>
        <end position="232"/>
    </location>
</feature>
<feature type="transmembrane region" description="Helical" evidence="9">
    <location>
        <begin position="325"/>
        <end position="351"/>
    </location>
</feature>
<evidence type="ECO:0000256" key="9">
    <source>
        <dbReference type="SAM" id="Phobius"/>
    </source>
</evidence>
<evidence type="ECO:0000256" key="5">
    <source>
        <dbReference type="ARBA" id="ARBA00022970"/>
    </source>
</evidence>
<dbReference type="PANTHER" id="PTHR20772:SF2">
    <property type="entry name" value="PROTEIN FMP42"/>
    <property type="match status" value="1"/>
</dbReference>
<comment type="similarity">
    <text evidence="2">Belongs to the SLC43A transporter (TC 2.A.1.44) family.</text>
</comment>
<evidence type="ECO:0000256" key="7">
    <source>
        <dbReference type="ARBA" id="ARBA00023136"/>
    </source>
</evidence>
<evidence type="ECO:0000256" key="1">
    <source>
        <dbReference type="ARBA" id="ARBA00004141"/>
    </source>
</evidence>
<feature type="transmembrane region" description="Helical" evidence="9">
    <location>
        <begin position="357"/>
        <end position="376"/>
    </location>
</feature>
<dbReference type="Proteomes" id="UP001153069">
    <property type="component" value="Unassembled WGS sequence"/>
</dbReference>
<keyword evidence="3" id="KW-0813">Transport</keyword>
<evidence type="ECO:0000256" key="3">
    <source>
        <dbReference type="ARBA" id="ARBA00022448"/>
    </source>
</evidence>
<dbReference type="InterPro" id="IPR036259">
    <property type="entry name" value="MFS_trans_sf"/>
</dbReference>
<feature type="transmembrane region" description="Helical" evidence="9">
    <location>
        <begin position="397"/>
        <end position="426"/>
    </location>
</feature>
<feature type="transmembrane region" description="Helical" evidence="9">
    <location>
        <begin position="179"/>
        <end position="202"/>
    </location>
</feature>
<comment type="subcellular location">
    <subcellularLocation>
        <location evidence="1">Membrane</location>
        <topology evidence="1">Multi-pass membrane protein</topology>
    </subcellularLocation>
</comment>
<proteinExistence type="inferred from homology"/>
<evidence type="ECO:0000313" key="11">
    <source>
        <dbReference type="Proteomes" id="UP001153069"/>
    </source>
</evidence>
<keyword evidence="6 9" id="KW-1133">Transmembrane helix</keyword>
<feature type="transmembrane region" description="Helical" evidence="9">
    <location>
        <begin position="36"/>
        <end position="56"/>
    </location>
</feature>
<keyword evidence="4 9" id="KW-0812">Transmembrane</keyword>
<evidence type="ECO:0000256" key="8">
    <source>
        <dbReference type="SAM" id="MobiDB-lite"/>
    </source>
</evidence>
<protein>
    <submittedName>
        <fullName evidence="10">Transmembrane transport</fullName>
    </submittedName>
</protein>
<dbReference type="AlphaFoldDB" id="A0A9N8DE77"/>
<dbReference type="Gene3D" id="1.20.1250.20">
    <property type="entry name" value="MFS general substrate transporter like domains"/>
    <property type="match status" value="1"/>
</dbReference>
<dbReference type="InterPro" id="IPR052599">
    <property type="entry name" value="SLC43A_AATransporter"/>
</dbReference>
<feature type="transmembrane region" description="Helical" evidence="9">
    <location>
        <begin position="76"/>
        <end position="96"/>
    </location>
</feature>
<evidence type="ECO:0000256" key="4">
    <source>
        <dbReference type="ARBA" id="ARBA00022692"/>
    </source>
</evidence>
<name>A0A9N8DE77_9STRA</name>
<dbReference type="OrthoDB" id="330047at2759"/>
<evidence type="ECO:0000313" key="10">
    <source>
        <dbReference type="EMBL" id="CAB9500175.1"/>
    </source>
</evidence>
<dbReference type="PANTHER" id="PTHR20772">
    <property type="entry name" value="PROTEIN FMP42"/>
    <property type="match status" value="1"/>
</dbReference>
<dbReference type="GO" id="GO:0016020">
    <property type="term" value="C:membrane"/>
    <property type="evidence" value="ECO:0007669"/>
    <property type="project" value="UniProtKB-SubCell"/>
</dbReference>
<feature type="region of interest" description="Disordered" evidence="8">
    <location>
        <begin position="1"/>
        <end position="27"/>
    </location>
</feature>
<feature type="transmembrane region" description="Helical" evidence="9">
    <location>
        <begin position="291"/>
        <end position="313"/>
    </location>
</feature>
<dbReference type="Pfam" id="PF07690">
    <property type="entry name" value="MFS_1"/>
    <property type="match status" value="1"/>
</dbReference>
<gene>
    <name evidence="10" type="ORF">SEMRO_77_G042110.1</name>
</gene>
<evidence type="ECO:0000256" key="2">
    <source>
        <dbReference type="ARBA" id="ARBA00006595"/>
    </source>
</evidence>
<feature type="transmembrane region" description="Helical" evidence="9">
    <location>
        <begin position="446"/>
        <end position="466"/>
    </location>
</feature>
<evidence type="ECO:0000256" key="6">
    <source>
        <dbReference type="ARBA" id="ARBA00022989"/>
    </source>
</evidence>
<sequence>MSKRQNDYETIESNDDSDGQESINPRHDQLKSHPKLWAAIGVIQTLMTAGIIFGWASFLPVLREEGVDFTPQAFSVIFTGGAVGNYISTLFFGLIVDKYGPRATGIVASILYAIGLLFCSLVHNYVCLAVGFALLGFAGPGIQMPTLHLANLFTAGASSNNNDDDDNKESSEESSGGGAIFMSAQAAAFDGGTAIFAILRVLFQATGLSSTTFLRLYLVVPAWVFLTSVFVWPDEILEDERVENSDDDNEPKRQSYVGPGSPYISPNRKRKPPTPTTLINAPLSVVLRHPAFWSLATWVSIHILKLNFVVATINDQLEDRVDPEVAAHLIDVFGAMLPFGFVVLPIVATFLDKSATLALQMANIVGMLYGAVMVFAPGSRWLQTLVVFPAVACSRQLVYSTVFHQVGQLFGFANYGTLLGLCNLLVSTVSTVQTPLVNYAETVGSYTGSNMVLWLATLPLFVLVLWSDPTSSSSSSSPLGARKGERAPLAMDDSEADHVNKKRYSSVLGELSV</sequence>
<keyword evidence="11" id="KW-1185">Reference proteome</keyword>